<feature type="transmembrane region" description="Helical" evidence="1">
    <location>
        <begin position="273"/>
        <end position="294"/>
    </location>
</feature>
<organism evidence="2 3">
    <name type="scientific">Mortierella polycephala</name>
    <dbReference type="NCBI Taxonomy" id="41804"/>
    <lineage>
        <taxon>Eukaryota</taxon>
        <taxon>Fungi</taxon>
        <taxon>Fungi incertae sedis</taxon>
        <taxon>Mucoromycota</taxon>
        <taxon>Mortierellomycotina</taxon>
        <taxon>Mortierellomycetes</taxon>
        <taxon>Mortierellales</taxon>
        <taxon>Mortierellaceae</taxon>
        <taxon>Mortierella</taxon>
    </lineage>
</organism>
<proteinExistence type="predicted"/>
<comment type="caution">
    <text evidence="2">The sequence shown here is derived from an EMBL/GenBank/DDBJ whole genome shotgun (WGS) entry which is preliminary data.</text>
</comment>
<dbReference type="Proteomes" id="UP000726737">
    <property type="component" value="Unassembled WGS sequence"/>
</dbReference>
<reference evidence="2" key="1">
    <citation type="journal article" date="2020" name="Fungal Divers.">
        <title>Resolving the Mortierellaceae phylogeny through synthesis of multi-gene phylogenetics and phylogenomics.</title>
        <authorList>
            <person name="Vandepol N."/>
            <person name="Liber J."/>
            <person name="Desiro A."/>
            <person name="Na H."/>
            <person name="Kennedy M."/>
            <person name="Barry K."/>
            <person name="Grigoriev I.V."/>
            <person name="Miller A.N."/>
            <person name="O'Donnell K."/>
            <person name="Stajich J.E."/>
            <person name="Bonito G."/>
        </authorList>
    </citation>
    <scope>NUCLEOTIDE SEQUENCE</scope>
    <source>
        <strain evidence="2">KOD948</strain>
    </source>
</reference>
<accession>A0A9P6U1Y1</accession>
<feature type="transmembrane region" description="Helical" evidence="1">
    <location>
        <begin position="181"/>
        <end position="202"/>
    </location>
</feature>
<evidence type="ECO:0000256" key="1">
    <source>
        <dbReference type="SAM" id="Phobius"/>
    </source>
</evidence>
<evidence type="ECO:0000313" key="2">
    <source>
        <dbReference type="EMBL" id="KAG0255680.1"/>
    </source>
</evidence>
<dbReference type="OrthoDB" id="2448307at2759"/>
<feature type="transmembrane region" description="Helical" evidence="1">
    <location>
        <begin position="301"/>
        <end position="319"/>
    </location>
</feature>
<keyword evidence="1" id="KW-0472">Membrane</keyword>
<feature type="transmembrane region" description="Helical" evidence="1">
    <location>
        <begin position="95"/>
        <end position="116"/>
    </location>
</feature>
<dbReference type="InterPro" id="IPR040410">
    <property type="entry name" value="UPF0658_Golgi"/>
</dbReference>
<gene>
    <name evidence="2" type="ORF">BG011_004978</name>
</gene>
<name>A0A9P6U1Y1_9FUNG</name>
<keyword evidence="1" id="KW-1133">Transmembrane helix</keyword>
<keyword evidence="3" id="KW-1185">Reference proteome</keyword>
<dbReference type="PANTHER" id="PTHR34391:SF1">
    <property type="entry name" value="UPF0658 GOLGI APPARATUS MEMBRANE PROTEIN C1952.10C-RELATED"/>
    <property type="match status" value="1"/>
</dbReference>
<sequence>MLQVQIMDEAVEWRRVVFPDIIAGDSTWSRYSLVWSGIQAVAIVALESVIFRLHTIESHNIQVAITAALVVLQPKKNIVGPGEKEVIQTARVLSVYHILFIIAQVFQLILLCDAMFNKNTIQIMAIVLFNCAMVAYAGVQVKQASDILVRTPGDSLPNAILNLFELSPNPTPYHASLPYEIAVVSLMVFFATGFAYIAYKLYKEFGWSIYKKIGADLAMRDMYKVYQIFIMILKFDIFFQLGFSAQFLSVVVLQRDARAGEDRLSEEDMRSILIVHLILSTGASIILPFLAWFGLKRESKLSMTCFIAGGFATLVYNITKLNQVFGEPTRFIGANKFLCFFLIMNLLLGMATIYLAWVCMKNFNNGLNAHIGKVAGTNIYPMESVSGPSASKRWSIE</sequence>
<dbReference type="EMBL" id="JAAAJA010000337">
    <property type="protein sequence ID" value="KAG0255680.1"/>
    <property type="molecule type" value="Genomic_DNA"/>
</dbReference>
<evidence type="ECO:0000313" key="3">
    <source>
        <dbReference type="Proteomes" id="UP000726737"/>
    </source>
</evidence>
<feature type="transmembrane region" description="Helical" evidence="1">
    <location>
        <begin position="123"/>
        <end position="141"/>
    </location>
</feature>
<keyword evidence="1" id="KW-0812">Transmembrane</keyword>
<protein>
    <submittedName>
        <fullName evidence="2">Uncharacterized protein</fullName>
    </submittedName>
</protein>
<feature type="transmembrane region" description="Helical" evidence="1">
    <location>
        <begin position="228"/>
        <end position="253"/>
    </location>
</feature>
<dbReference type="GO" id="GO:0005794">
    <property type="term" value="C:Golgi apparatus"/>
    <property type="evidence" value="ECO:0007669"/>
    <property type="project" value="TreeGrafter"/>
</dbReference>
<feature type="transmembrane region" description="Helical" evidence="1">
    <location>
        <begin position="331"/>
        <end position="357"/>
    </location>
</feature>
<dbReference type="PANTHER" id="PTHR34391">
    <property type="entry name" value="UPF0658 GOLGI APPARATUS MEMBRANE PROTEIN C1952.10C-RELATED"/>
    <property type="match status" value="1"/>
</dbReference>
<dbReference type="AlphaFoldDB" id="A0A9P6U1Y1"/>